<dbReference type="InterPro" id="IPR013189">
    <property type="entry name" value="Glyco_hydro_32_C"/>
</dbReference>
<name>D5U593_BRAM5</name>
<dbReference type="InterPro" id="IPR013320">
    <property type="entry name" value="ConA-like_dom_sf"/>
</dbReference>
<dbReference type="InterPro" id="IPR006232">
    <property type="entry name" value="Suc6P_hydrolase"/>
</dbReference>
<evidence type="ECO:0000313" key="9">
    <source>
        <dbReference type="Proteomes" id="UP000001915"/>
    </source>
</evidence>
<comment type="subcellular location">
    <subcellularLocation>
        <location evidence="5">Cytoplasm</location>
    </subcellularLocation>
</comment>
<dbReference type="InterPro" id="IPR051214">
    <property type="entry name" value="GH32_Enzymes"/>
</dbReference>
<dbReference type="Gene3D" id="2.60.120.560">
    <property type="entry name" value="Exo-inulinase, domain 1"/>
    <property type="match status" value="1"/>
</dbReference>
<evidence type="ECO:0000259" key="6">
    <source>
        <dbReference type="Pfam" id="PF00251"/>
    </source>
</evidence>
<keyword evidence="2 4" id="KW-0378">Hydrolase</keyword>
<dbReference type="CDD" id="cd18623">
    <property type="entry name" value="GH32_ScrB-like"/>
    <property type="match status" value="1"/>
</dbReference>
<reference evidence="8 9" key="1">
    <citation type="journal article" date="2010" name="Stand. Genomic Sci.">
        <title>Complete genome sequence of Brachyspira murdochii type strain (56-150).</title>
        <authorList>
            <person name="Pati A."/>
            <person name="Sikorski J."/>
            <person name="Gronow S."/>
            <person name="Munk C."/>
            <person name="Lapidus A."/>
            <person name="Copeland A."/>
            <person name="Glavina Del Tio T."/>
            <person name="Nolan M."/>
            <person name="Lucas S."/>
            <person name="Chen F."/>
            <person name="Tice H."/>
            <person name="Cheng J.F."/>
            <person name="Han C."/>
            <person name="Detter J.C."/>
            <person name="Bruce D."/>
            <person name="Tapia R."/>
            <person name="Goodwin L."/>
            <person name="Pitluck S."/>
            <person name="Liolios K."/>
            <person name="Ivanova N."/>
            <person name="Mavromatis K."/>
            <person name="Mikhailova N."/>
            <person name="Chen A."/>
            <person name="Palaniappan K."/>
            <person name="Land M."/>
            <person name="Hauser L."/>
            <person name="Chang Y.J."/>
            <person name="Jeffries C.D."/>
            <person name="Spring S."/>
            <person name="Rohde M."/>
            <person name="Goker M."/>
            <person name="Bristow J."/>
            <person name="Eisen J.A."/>
            <person name="Markowitz V."/>
            <person name="Hugenholtz P."/>
            <person name="Kyrpides N.C."/>
            <person name="Klenk H.P."/>
        </authorList>
    </citation>
    <scope>NUCLEOTIDE SEQUENCE [LARGE SCALE GENOMIC DNA]</scope>
    <source>
        <strain evidence="9">ATCC 51284 / DSM 12563 / 56-150</strain>
    </source>
</reference>
<protein>
    <recommendedName>
        <fullName evidence="4">Sucrose-6-phosphate hydrolase</fullName>
        <ecNumber evidence="4">3.2.1.26</ecNumber>
    </recommendedName>
    <alternativeName>
        <fullName evidence="5">Invertase</fullName>
    </alternativeName>
</protein>
<dbReference type="SMART" id="SM00640">
    <property type="entry name" value="Glyco_32"/>
    <property type="match status" value="1"/>
</dbReference>
<keyword evidence="3 4" id="KW-0326">Glycosidase</keyword>
<dbReference type="UniPathway" id="UPA00238"/>
<dbReference type="InterPro" id="IPR023296">
    <property type="entry name" value="Glyco_hydro_beta-prop_sf"/>
</dbReference>
<dbReference type="RefSeq" id="WP_013112788.1">
    <property type="nucleotide sequence ID" value="NC_014150.1"/>
</dbReference>
<dbReference type="EC" id="3.2.1.26" evidence="4"/>
<dbReference type="GO" id="GO:0004564">
    <property type="term" value="F:beta-fructofuranosidase activity"/>
    <property type="evidence" value="ECO:0007669"/>
    <property type="project" value="UniProtKB-EC"/>
</dbReference>
<dbReference type="Pfam" id="PF00251">
    <property type="entry name" value="Glyco_hydro_32N"/>
    <property type="match status" value="1"/>
</dbReference>
<sequence length="496" mass="58028">MNLVSKIFKEAIIKKENEYLAKNNKDKWRLNFHIMPPVGWLNDPNGLSYFKGIYNIFFQYSPFETEGGLKFWGHYQTKDLINYKYVGVSIYPDEKYDCHGVYSGSAFIEDDKLYIYYTGNVKLLGIHDYIESGREANTMLTVTEDGINFSEKECLMEMKDYPKDITNHIRDPKVWKENDSYYMVQGARKYGIDRNNDIGEVLLFSSKDKRKWTHTSTIHTKDIFGYMWECPDLFNLDGQDILITCPQGVKQVESIYENLYLSGYFLINDDYKNKESIEVNNFTILDRGFDFYAPQTFLDENGNRVIIGWMGVPDTEDIHKNLTVDYGWQHCLTIPRELSFKNGKLYQKPHRNLEKLREKKIFENKYSNNTLSDNLIYNDISSYEVIIDNIKIDNNINSFEIIISEGLCAKYKDNKFILEFIGDTGKTIGGGRNKRSSYLENLKNIRIMADTSSLELFINDGELAFTTRYYPLEYSFKILGEMNITIYKLSGFNFNP</sequence>
<evidence type="ECO:0000256" key="3">
    <source>
        <dbReference type="ARBA" id="ARBA00023295"/>
    </source>
</evidence>
<dbReference type="KEGG" id="brm:Bmur_0254"/>
<dbReference type="PROSITE" id="PS00609">
    <property type="entry name" value="GLYCOSYL_HYDROL_F32"/>
    <property type="match status" value="1"/>
</dbReference>
<accession>D5U593</accession>
<comment type="function">
    <text evidence="5">Enables the bacterium to metabolize sucrose as a sole carbon source.</text>
</comment>
<dbReference type="SUPFAM" id="SSF49899">
    <property type="entry name" value="Concanavalin A-like lectins/glucanases"/>
    <property type="match status" value="1"/>
</dbReference>
<dbReference type="AlphaFoldDB" id="D5U593"/>
<gene>
    <name evidence="8" type="ordered locus">Bmur_0254</name>
</gene>
<dbReference type="Gene3D" id="2.115.10.20">
    <property type="entry name" value="Glycosyl hydrolase domain, family 43"/>
    <property type="match status" value="1"/>
</dbReference>
<dbReference type="InterPro" id="IPR001362">
    <property type="entry name" value="Glyco_hydro_32"/>
</dbReference>
<dbReference type="GO" id="GO:0005985">
    <property type="term" value="P:sucrose metabolic process"/>
    <property type="evidence" value="ECO:0007669"/>
    <property type="project" value="UniProtKB-UniPathway"/>
</dbReference>
<keyword evidence="5" id="KW-0119">Carbohydrate metabolism</keyword>
<organism evidence="8 9">
    <name type="scientific">Brachyspira murdochii (strain ATCC 51284 / DSM 12563 / 56-150)</name>
    <name type="common">Serpulina murdochii</name>
    <dbReference type="NCBI Taxonomy" id="526224"/>
    <lineage>
        <taxon>Bacteria</taxon>
        <taxon>Pseudomonadati</taxon>
        <taxon>Spirochaetota</taxon>
        <taxon>Spirochaetia</taxon>
        <taxon>Brachyspirales</taxon>
        <taxon>Brachyspiraceae</taxon>
        <taxon>Brachyspira</taxon>
    </lineage>
</organism>
<dbReference type="OrthoDB" id="9759709at2"/>
<dbReference type="Pfam" id="PF08244">
    <property type="entry name" value="Glyco_hydro_32C"/>
    <property type="match status" value="1"/>
</dbReference>
<comment type="catalytic activity">
    <reaction evidence="4">
        <text>Hydrolysis of terminal non-reducing beta-D-fructofuranoside residues in beta-D-fructofuranosides.</text>
        <dbReference type="EC" id="3.2.1.26"/>
    </reaction>
</comment>
<dbReference type="Proteomes" id="UP000001915">
    <property type="component" value="Chromosome"/>
</dbReference>
<feature type="domain" description="Glycosyl hydrolase family 32 N-terminal" evidence="6">
    <location>
        <begin position="33"/>
        <end position="349"/>
    </location>
</feature>
<evidence type="ECO:0000256" key="2">
    <source>
        <dbReference type="ARBA" id="ARBA00022801"/>
    </source>
</evidence>
<dbReference type="PANTHER" id="PTHR43101:SF1">
    <property type="entry name" value="BETA-FRUCTOSIDASE"/>
    <property type="match status" value="1"/>
</dbReference>
<dbReference type="eggNOG" id="COG1621">
    <property type="taxonomic scope" value="Bacteria"/>
</dbReference>
<dbReference type="GO" id="GO:0005737">
    <property type="term" value="C:cytoplasm"/>
    <property type="evidence" value="ECO:0007669"/>
    <property type="project" value="UniProtKB-SubCell"/>
</dbReference>
<evidence type="ECO:0000256" key="4">
    <source>
        <dbReference type="RuleBase" id="RU362110"/>
    </source>
</evidence>
<keyword evidence="5" id="KW-0963">Cytoplasm</keyword>
<evidence type="ECO:0000259" key="7">
    <source>
        <dbReference type="Pfam" id="PF08244"/>
    </source>
</evidence>
<dbReference type="CAZy" id="GH32">
    <property type="family name" value="Glycoside Hydrolase Family 32"/>
</dbReference>
<evidence type="ECO:0000256" key="1">
    <source>
        <dbReference type="ARBA" id="ARBA00009902"/>
    </source>
</evidence>
<dbReference type="InterPro" id="IPR018053">
    <property type="entry name" value="Glyco_hydro_32_AS"/>
</dbReference>
<dbReference type="NCBIfam" id="TIGR01322">
    <property type="entry name" value="scrB_fam"/>
    <property type="match status" value="1"/>
</dbReference>
<feature type="domain" description="Glycosyl hydrolase family 32 C-terminal" evidence="7">
    <location>
        <begin position="444"/>
        <end position="475"/>
    </location>
</feature>
<dbReference type="SUPFAM" id="SSF75005">
    <property type="entry name" value="Arabinanase/levansucrase/invertase"/>
    <property type="match status" value="1"/>
</dbReference>
<comment type="similarity">
    <text evidence="1 4">Belongs to the glycosyl hydrolase 32 family.</text>
</comment>
<dbReference type="HOGENOM" id="CLU_001528_7_1_12"/>
<dbReference type="STRING" id="526224.Bmur_0254"/>
<proteinExistence type="inferred from homology"/>
<comment type="pathway">
    <text evidence="5">Glycan biosynthesis; sucrose metabolism.</text>
</comment>
<dbReference type="PANTHER" id="PTHR43101">
    <property type="entry name" value="BETA-FRUCTOSIDASE"/>
    <property type="match status" value="1"/>
</dbReference>
<evidence type="ECO:0000313" key="8">
    <source>
        <dbReference type="EMBL" id="ADG70360.1"/>
    </source>
</evidence>
<dbReference type="EMBL" id="CP001959">
    <property type="protein sequence ID" value="ADG70360.1"/>
    <property type="molecule type" value="Genomic_DNA"/>
</dbReference>
<dbReference type="InterPro" id="IPR013148">
    <property type="entry name" value="Glyco_hydro_32_N"/>
</dbReference>
<evidence type="ECO:0000256" key="5">
    <source>
        <dbReference type="RuleBase" id="RU365015"/>
    </source>
</evidence>